<dbReference type="GO" id="GO:0043565">
    <property type="term" value="F:sequence-specific DNA binding"/>
    <property type="evidence" value="ECO:0007669"/>
    <property type="project" value="TreeGrafter"/>
</dbReference>
<dbReference type="PANTHER" id="PTHR30537:SF5">
    <property type="entry name" value="HTH-TYPE TRANSCRIPTIONAL ACTIVATOR TTDR-RELATED"/>
    <property type="match status" value="1"/>
</dbReference>
<dbReference type="CDD" id="cd08422">
    <property type="entry name" value="PBP2_CrgA_like"/>
    <property type="match status" value="1"/>
</dbReference>
<dbReference type="InterPro" id="IPR058163">
    <property type="entry name" value="LysR-type_TF_proteobact-type"/>
</dbReference>
<dbReference type="InterPro" id="IPR005119">
    <property type="entry name" value="LysR_subst-bd"/>
</dbReference>
<dbReference type="InterPro" id="IPR036388">
    <property type="entry name" value="WH-like_DNA-bd_sf"/>
</dbReference>
<sequence length="305" mass="34221">MDRWNQFELFVQVAELGSLSRAAEVLGMSNAAASRSLAALEERLGARLVERSTRRLGLSQTGEAFYRQCKAALTQMKEAEALVNANSVAPGGLLRVTSSLSFCMKHISPLLPRFHRLYPDITLDVVSANRYVDLLDSGIDVAIRTREFEPDSNIAVRRLAATRRILAASPGYLAARGVPRSLEELATHDLLVYSHSNNPNQLRFTHRDGREQQLDIAALMQSNDGQIIRAAALEGLGILIQPNYIIYDDVVAGRLVPVLDEWDLPRLTINIAYQGRKHLPAKVRVFVDFLVQHFAEMDYERKWTR</sequence>
<evidence type="ECO:0000313" key="6">
    <source>
        <dbReference type="EMBL" id="OWY33997.1"/>
    </source>
</evidence>
<dbReference type="InterPro" id="IPR036390">
    <property type="entry name" value="WH_DNA-bd_sf"/>
</dbReference>
<keyword evidence="2" id="KW-0805">Transcription regulation</keyword>
<dbReference type="RefSeq" id="WP_088755604.1">
    <property type="nucleotide sequence ID" value="NZ_NJGV01000011.1"/>
</dbReference>
<dbReference type="SUPFAM" id="SSF46785">
    <property type="entry name" value="Winged helix' DNA-binding domain"/>
    <property type="match status" value="1"/>
</dbReference>
<accession>A0A225STN8</accession>
<comment type="similarity">
    <text evidence="1">Belongs to the LysR transcriptional regulatory family.</text>
</comment>
<keyword evidence="3" id="KW-0238">DNA-binding</keyword>
<protein>
    <submittedName>
        <fullName evidence="6">LysR family transcriptional regulator</fullName>
    </submittedName>
</protein>
<evidence type="ECO:0000256" key="1">
    <source>
        <dbReference type="ARBA" id="ARBA00009437"/>
    </source>
</evidence>
<dbReference type="FunFam" id="1.10.10.10:FF:000001">
    <property type="entry name" value="LysR family transcriptional regulator"/>
    <property type="match status" value="1"/>
</dbReference>
<dbReference type="EMBL" id="NJGV01000011">
    <property type="protein sequence ID" value="OWY33997.1"/>
    <property type="molecule type" value="Genomic_DNA"/>
</dbReference>
<evidence type="ECO:0000256" key="3">
    <source>
        <dbReference type="ARBA" id="ARBA00023125"/>
    </source>
</evidence>
<organism evidence="6 7">
    <name type="scientific">Herbaspirillum aquaticum</name>
    <dbReference type="NCBI Taxonomy" id="568783"/>
    <lineage>
        <taxon>Bacteria</taxon>
        <taxon>Pseudomonadati</taxon>
        <taxon>Pseudomonadota</taxon>
        <taxon>Betaproteobacteria</taxon>
        <taxon>Burkholderiales</taxon>
        <taxon>Oxalobacteraceae</taxon>
        <taxon>Herbaspirillum</taxon>
    </lineage>
</organism>
<proteinExistence type="inferred from homology"/>
<evidence type="ECO:0000256" key="4">
    <source>
        <dbReference type="ARBA" id="ARBA00023163"/>
    </source>
</evidence>
<dbReference type="InterPro" id="IPR000847">
    <property type="entry name" value="LysR_HTH_N"/>
</dbReference>
<name>A0A225STN8_9BURK</name>
<evidence type="ECO:0000259" key="5">
    <source>
        <dbReference type="PROSITE" id="PS50931"/>
    </source>
</evidence>
<keyword evidence="4" id="KW-0804">Transcription</keyword>
<dbReference type="Gene3D" id="3.40.190.290">
    <property type="match status" value="1"/>
</dbReference>
<dbReference type="PROSITE" id="PS50931">
    <property type="entry name" value="HTH_LYSR"/>
    <property type="match status" value="1"/>
</dbReference>
<dbReference type="SUPFAM" id="SSF53850">
    <property type="entry name" value="Periplasmic binding protein-like II"/>
    <property type="match status" value="1"/>
</dbReference>
<gene>
    <name evidence="6" type="ORF">CEJ45_13445</name>
</gene>
<dbReference type="Pfam" id="PF03466">
    <property type="entry name" value="LysR_substrate"/>
    <property type="match status" value="1"/>
</dbReference>
<dbReference type="GO" id="GO:0006351">
    <property type="term" value="P:DNA-templated transcription"/>
    <property type="evidence" value="ECO:0007669"/>
    <property type="project" value="TreeGrafter"/>
</dbReference>
<dbReference type="GO" id="GO:0003700">
    <property type="term" value="F:DNA-binding transcription factor activity"/>
    <property type="evidence" value="ECO:0007669"/>
    <property type="project" value="InterPro"/>
</dbReference>
<evidence type="ECO:0000313" key="7">
    <source>
        <dbReference type="Proteomes" id="UP000214747"/>
    </source>
</evidence>
<evidence type="ECO:0000256" key="2">
    <source>
        <dbReference type="ARBA" id="ARBA00023015"/>
    </source>
</evidence>
<feature type="domain" description="HTH lysR-type" evidence="5">
    <location>
        <begin position="1"/>
        <end position="59"/>
    </location>
</feature>
<dbReference type="AlphaFoldDB" id="A0A225STN8"/>
<dbReference type="PANTHER" id="PTHR30537">
    <property type="entry name" value="HTH-TYPE TRANSCRIPTIONAL REGULATOR"/>
    <property type="match status" value="1"/>
</dbReference>
<reference evidence="6 7" key="1">
    <citation type="journal article" date="2010" name="Int. J. Syst. Evol. Microbiol.">
        <title>Reclassification of Herbaspirillum putei as a later heterotypic synonym of Herbaspirillum huttiense, with the description of H. huttiense subsp. huttiense subsp. nov. and H. huttiense subsp. putei subsp. nov., comb. nov., and description of Herbaspirillum aquaticum sp. nov.</title>
        <authorList>
            <person name="Dobritsa A.P."/>
            <person name="Reddy M.C."/>
            <person name="Samadpour M."/>
        </authorList>
    </citation>
    <scope>NUCLEOTIDE SEQUENCE [LARGE SCALE GENOMIC DNA]</scope>
    <source>
        <strain evidence="6 7">IEH 4430</strain>
    </source>
</reference>
<dbReference type="Proteomes" id="UP000214747">
    <property type="component" value="Unassembled WGS sequence"/>
</dbReference>
<comment type="caution">
    <text evidence="6">The sequence shown here is derived from an EMBL/GenBank/DDBJ whole genome shotgun (WGS) entry which is preliminary data.</text>
</comment>
<dbReference type="Pfam" id="PF00126">
    <property type="entry name" value="HTH_1"/>
    <property type="match status" value="1"/>
</dbReference>
<keyword evidence="7" id="KW-1185">Reference proteome</keyword>
<dbReference type="Gene3D" id="1.10.10.10">
    <property type="entry name" value="Winged helix-like DNA-binding domain superfamily/Winged helix DNA-binding domain"/>
    <property type="match status" value="1"/>
</dbReference>